<evidence type="ECO:0000313" key="2">
    <source>
        <dbReference type="Proteomes" id="UP000017819"/>
    </source>
</evidence>
<comment type="caution">
    <text evidence="1">The sequence shown here is derived from an EMBL/GenBank/DDBJ whole genome shotgun (WGS) entry which is preliminary data.</text>
</comment>
<accession>V4QT51</accession>
<evidence type="ECO:0000313" key="1">
    <source>
        <dbReference type="EMBL" id="ESR22907.1"/>
    </source>
</evidence>
<dbReference type="AlphaFoldDB" id="V4QT51"/>
<dbReference type="Proteomes" id="UP000017819">
    <property type="component" value="Unassembled WGS sequence"/>
</dbReference>
<dbReference type="STRING" id="631454.N177_4044"/>
<dbReference type="RefSeq" id="WP_023434153.1">
    <property type="nucleotide sequence ID" value="NZ_AWXZ01000040.1"/>
</dbReference>
<keyword evidence="2" id="KW-1185">Reference proteome</keyword>
<organism evidence="1 2">
    <name type="scientific">Lutibaculum baratangense AMV1</name>
    <dbReference type="NCBI Taxonomy" id="631454"/>
    <lineage>
        <taxon>Bacteria</taxon>
        <taxon>Pseudomonadati</taxon>
        <taxon>Pseudomonadota</taxon>
        <taxon>Alphaproteobacteria</taxon>
        <taxon>Hyphomicrobiales</taxon>
        <taxon>Tepidamorphaceae</taxon>
        <taxon>Lutibaculum</taxon>
    </lineage>
</organism>
<proteinExistence type="predicted"/>
<name>V4QT51_9HYPH</name>
<reference evidence="1 2" key="1">
    <citation type="journal article" date="2014" name="Genome Announc.">
        <title>Draft Genome Sequence of Lutibaculum baratangense Strain AMV1T, Isolated from a Mud Volcano in Andamans, India.</title>
        <authorList>
            <person name="Singh A."/>
            <person name="Sreenivas A."/>
            <person name="Sathyanarayana Reddy G."/>
            <person name="Pinnaka A.K."/>
            <person name="Shivaji S."/>
        </authorList>
    </citation>
    <scope>NUCLEOTIDE SEQUENCE [LARGE SCALE GENOMIC DNA]</scope>
    <source>
        <strain evidence="1 2">AMV1</strain>
    </source>
</reference>
<dbReference type="EMBL" id="AWXZ01000040">
    <property type="protein sequence ID" value="ESR22907.1"/>
    <property type="molecule type" value="Genomic_DNA"/>
</dbReference>
<protein>
    <submittedName>
        <fullName evidence="1">Uncharacterized protein</fullName>
    </submittedName>
</protein>
<gene>
    <name evidence="1" type="ORF">N177_4044</name>
</gene>
<sequence length="93" mass="9767">MCSFISSAVVALLAVGLVMGILTTRRFRHLREASGLSSEEFNRASAALFKENAFGPAAEGARVSLVKSVKLQSATFVLATGGIVYIVFVCNAA</sequence>